<feature type="compositionally biased region" description="Basic and acidic residues" evidence="2">
    <location>
        <begin position="63"/>
        <end position="72"/>
    </location>
</feature>
<dbReference type="InterPro" id="IPR052761">
    <property type="entry name" value="Fungal_Detox/Toxin_TFs"/>
</dbReference>
<dbReference type="OrthoDB" id="4161332at2759"/>
<dbReference type="Pfam" id="PF04082">
    <property type="entry name" value="Fungal_trans"/>
    <property type="match status" value="1"/>
</dbReference>
<dbReference type="InterPro" id="IPR007219">
    <property type="entry name" value="XnlR_reg_dom"/>
</dbReference>
<dbReference type="AlphaFoldDB" id="A0A2J6PKP7"/>
<sequence length="693" mass="78643">MANIGGPRPIPELESDNGSPGIGPSRIRSRVACRLQSAQMLPRKKHRPRRPRTAPKSSQSIDPNHDYSREKQLSPGGSASNHSEHQESRVNDHIVCPFIGRPLSPTRRLGNQEWDSSQILLPSNDADEVLPDDSSLSYIGDRRGPRFFVYDICHPESPQDARPYLLPRPADTSWKPHEVEYLRHQGVFDILPSDICNDLIRCYFHHVNFFLPIVDAAAFLTEYETNGRHNISLLLFWSMLLAAANLIHCPQYLYNLDQGTDKLVLIQSVILMGFWYTGPQDHTGAWYWIRIAITLSQALGLHRSPQAKNRNQRFSDTQKRLIRMIWWSCVVRDSWLSLAKGRPLRIHDEDCDIHLPRPEDLLSNLESIPTYTREKFVPSEMVGLAKMWINLVNISASLGKILRIHYRVTGSKASIEDVNTYEELLSCKAGKTPTNNVSDLLLLHACHVDLFYEYASLPAQLYAIPDLLRVFHPEHPLGSYTVPLDQTRAAALNTNTVLEKIIELDLIHLLKLMIITSLIPAMQFHLFECKSSVPLQRGLGKNKLDLCMLILTQLRNTYWSASVIYRLFERAQSMLDKARFAPKLSMEPEAGFSSRTPSPERLMQTFSHQDAQQETALGPSQAMHETNLQSVDRNAPSTFWLNESGSPCFSNVDHLLSPGFFVSENVFQPFFADYGNGTGVMDGYDQNNMPLPL</sequence>
<keyword evidence="5" id="KW-1185">Reference proteome</keyword>
<dbReference type="PANTHER" id="PTHR47425:SF3">
    <property type="entry name" value="ZN(II)2CYS6 TRANSCRIPTION FACTOR (EUROFUNG)"/>
    <property type="match status" value="1"/>
</dbReference>
<accession>A0A2J6PKP7</accession>
<feature type="region of interest" description="Disordered" evidence="2">
    <location>
        <begin position="1"/>
        <end position="93"/>
    </location>
</feature>
<dbReference type="EMBL" id="KZ613520">
    <property type="protein sequence ID" value="PMD14625.1"/>
    <property type="molecule type" value="Genomic_DNA"/>
</dbReference>
<feature type="domain" description="Xylanolytic transcriptional activator regulatory" evidence="3">
    <location>
        <begin position="285"/>
        <end position="362"/>
    </location>
</feature>
<proteinExistence type="predicted"/>
<dbReference type="GO" id="GO:0006351">
    <property type="term" value="P:DNA-templated transcription"/>
    <property type="evidence" value="ECO:0007669"/>
    <property type="project" value="InterPro"/>
</dbReference>
<evidence type="ECO:0000313" key="5">
    <source>
        <dbReference type="Proteomes" id="UP000235672"/>
    </source>
</evidence>
<evidence type="ECO:0000256" key="1">
    <source>
        <dbReference type="ARBA" id="ARBA00023242"/>
    </source>
</evidence>
<dbReference type="CDD" id="cd12148">
    <property type="entry name" value="fungal_TF_MHR"/>
    <property type="match status" value="1"/>
</dbReference>
<protein>
    <recommendedName>
        <fullName evidence="3">Xylanolytic transcriptional activator regulatory domain-containing protein</fullName>
    </recommendedName>
</protein>
<dbReference type="SMART" id="SM00906">
    <property type="entry name" value="Fungal_trans"/>
    <property type="match status" value="1"/>
</dbReference>
<evidence type="ECO:0000313" key="4">
    <source>
        <dbReference type="EMBL" id="PMD14625.1"/>
    </source>
</evidence>
<dbReference type="Proteomes" id="UP000235672">
    <property type="component" value="Unassembled WGS sequence"/>
</dbReference>
<feature type="compositionally biased region" description="Basic residues" evidence="2">
    <location>
        <begin position="42"/>
        <end position="53"/>
    </location>
</feature>
<dbReference type="STRING" id="1745343.A0A2J6PKP7"/>
<dbReference type="GO" id="GO:0003677">
    <property type="term" value="F:DNA binding"/>
    <property type="evidence" value="ECO:0007669"/>
    <property type="project" value="InterPro"/>
</dbReference>
<dbReference type="GO" id="GO:0008270">
    <property type="term" value="F:zinc ion binding"/>
    <property type="evidence" value="ECO:0007669"/>
    <property type="project" value="InterPro"/>
</dbReference>
<dbReference type="PANTHER" id="PTHR47425">
    <property type="entry name" value="FARB-RELATED"/>
    <property type="match status" value="1"/>
</dbReference>
<keyword evidence="1" id="KW-0539">Nucleus</keyword>
<reference evidence="4 5" key="1">
    <citation type="submission" date="2016-05" db="EMBL/GenBank/DDBJ databases">
        <title>A degradative enzymes factory behind the ericoid mycorrhizal symbiosis.</title>
        <authorList>
            <consortium name="DOE Joint Genome Institute"/>
            <person name="Martino E."/>
            <person name="Morin E."/>
            <person name="Grelet G."/>
            <person name="Kuo A."/>
            <person name="Kohler A."/>
            <person name="Daghino S."/>
            <person name="Barry K."/>
            <person name="Choi C."/>
            <person name="Cichocki N."/>
            <person name="Clum A."/>
            <person name="Copeland A."/>
            <person name="Hainaut M."/>
            <person name="Haridas S."/>
            <person name="Labutti K."/>
            <person name="Lindquist E."/>
            <person name="Lipzen A."/>
            <person name="Khouja H.-R."/>
            <person name="Murat C."/>
            <person name="Ohm R."/>
            <person name="Olson A."/>
            <person name="Spatafora J."/>
            <person name="Veneault-Fourrey C."/>
            <person name="Henrissat B."/>
            <person name="Grigoriev I."/>
            <person name="Martin F."/>
            <person name="Perotto S."/>
        </authorList>
    </citation>
    <scope>NUCLEOTIDE SEQUENCE [LARGE SCALE GENOMIC DNA]</scope>
    <source>
        <strain evidence="4 5">UAMH 7357</strain>
    </source>
</reference>
<feature type="compositionally biased region" description="Basic and acidic residues" evidence="2">
    <location>
        <begin position="82"/>
        <end position="92"/>
    </location>
</feature>
<evidence type="ECO:0000256" key="2">
    <source>
        <dbReference type="SAM" id="MobiDB-lite"/>
    </source>
</evidence>
<name>A0A2J6PKP7_9HELO</name>
<organism evidence="4 5">
    <name type="scientific">Hyaloscypha hepaticicola</name>
    <dbReference type="NCBI Taxonomy" id="2082293"/>
    <lineage>
        <taxon>Eukaryota</taxon>
        <taxon>Fungi</taxon>
        <taxon>Dikarya</taxon>
        <taxon>Ascomycota</taxon>
        <taxon>Pezizomycotina</taxon>
        <taxon>Leotiomycetes</taxon>
        <taxon>Helotiales</taxon>
        <taxon>Hyaloscyphaceae</taxon>
        <taxon>Hyaloscypha</taxon>
    </lineage>
</organism>
<gene>
    <name evidence="4" type="ORF">NA56DRAFT_754625</name>
</gene>
<evidence type="ECO:0000259" key="3">
    <source>
        <dbReference type="SMART" id="SM00906"/>
    </source>
</evidence>